<name>A0A5C6V6B2_9BURK</name>
<reference evidence="2" key="2">
    <citation type="submission" date="2019-08" db="EMBL/GenBank/DDBJ databases">
        <authorList>
            <person name="Im W.-T."/>
        </authorList>
    </citation>
    <scope>NUCLEOTIDE SEQUENCE</scope>
    <source>
        <strain evidence="2">NF 2-5-3</strain>
    </source>
</reference>
<organism evidence="2 3">
    <name type="scientific">Paraburkholderia azotifigens</name>
    <dbReference type="NCBI Taxonomy" id="2057004"/>
    <lineage>
        <taxon>Bacteria</taxon>
        <taxon>Pseudomonadati</taxon>
        <taxon>Pseudomonadota</taxon>
        <taxon>Betaproteobacteria</taxon>
        <taxon>Burkholderiales</taxon>
        <taxon>Burkholderiaceae</taxon>
        <taxon>Paraburkholderia</taxon>
    </lineage>
</organism>
<sequence length="86" mass="9680">MNVLSTDTTPVVYVEPGQLDIQKEVFFTKTSKWSYEREWRTLKYLTQADEVPPVEGNEAIHLFLVPMAAVKEVIFGSEEETNSGGG</sequence>
<evidence type="ECO:0000313" key="1">
    <source>
        <dbReference type="EMBL" id="MEM5341326.1"/>
    </source>
</evidence>
<dbReference type="AlphaFoldDB" id="A0A5C6V6B2"/>
<dbReference type="EMBL" id="VOQS01000005">
    <property type="protein sequence ID" value="TXC80772.1"/>
    <property type="molecule type" value="Genomic_DNA"/>
</dbReference>
<reference evidence="1 4" key="3">
    <citation type="submission" date="2024-01" db="EMBL/GenBank/DDBJ databases">
        <title>The diversity of rhizobia nodulating Mimosa spp. in eleven states of Brazil covering several biomes is determined by host plant, location, and edaphic factors.</title>
        <authorList>
            <person name="Rouws L."/>
            <person name="Barauna A."/>
            <person name="Beukes C."/>
            <person name="De Faria S.M."/>
            <person name="Gross E."/>
            <person name="Dos Reis Junior F.B."/>
            <person name="Simon M."/>
            <person name="Maluk M."/>
            <person name="Odee D.W."/>
            <person name="Kenicer G."/>
            <person name="Young J.P.W."/>
            <person name="Reis V.M."/>
            <person name="Zilli J."/>
            <person name="James E.K."/>
        </authorList>
    </citation>
    <scope>NUCLEOTIDE SEQUENCE [LARGE SCALE GENOMIC DNA]</scope>
    <source>
        <strain evidence="1 4">JPY530</strain>
    </source>
</reference>
<comment type="caution">
    <text evidence="2">The sequence shown here is derived from an EMBL/GenBank/DDBJ whole genome shotgun (WGS) entry which is preliminary data.</text>
</comment>
<keyword evidence="4" id="KW-1185">Reference proteome</keyword>
<gene>
    <name evidence="2" type="ORF">FRZ40_41825</name>
    <name evidence="1" type="ORF">V4C56_17060</name>
</gene>
<reference evidence="2 3" key="1">
    <citation type="journal article" date="2018" name="Int. J. Syst. Evol. Microbiol.">
        <title>Paraburkholderia azotifigens sp. nov., a nitrogen-fixing bacterium isolated from paddy soil.</title>
        <authorList>
            <person name="Choi G.M."/>
            <person name="Im W.T."/>
        </authorList>
    </citation>
    <scope>NUCLEOTIDE SEQUENCE [LARGE SCALE GENOMIC DNA]</scope>
    <source>
        <strain evidence="2 3">NF 2-5-3</strain>
    </source>
</reference>
<accession>A0A5C6V6B2</accession>
<evidence type="ECO:0000313" key="3">
    <source>
        <dbReference type="Proteomes" id="UP000321776"/>
    </source>
</evidence>
<evidence type="ECO:0000313" key="4">
    <source>
        <dbReference type="Proteomes" id="UP001481677"/>
    </source>
</evidence>
<dbReference type="EMBL" id="JAZHGA010000010">
    <property type="protein sequence ID" value="MEM5341326.1"/>
    <property type="molecule type" value="Genomic_DNA"/>
</dbReference>
<dbReference type="Proteomes" id="UP000321776">
    <property type="component" value="Unassembled WGS sequence"/>
</dbReference>
<proteinExistence type="predicted"/>
<protein>
    <submittedName>
        <fullName evidence="2">DUF2971 domain-containing protein</fullName>
    </submittedName>
</protein>
<dbReference type="Proteomes" id="UP001481677">
    <property type="component" value="Unassembled WGS sequence"/>
</dbReference>
<dbReference type="RefSeq" id="WP_147238198.1">
    <property type="nucleotide sequence ID" value="NZ_JAZHFZ010000008.1"/>
</dbReference>
<evidence type="ECO:0000313" key="2">
    <source>
        <dbReference type="EMBL" id="TXC80772.1"/>
    </source>
</evidence>